<evidence type="ECO:0000313" key="2">
    <source>
        <dbReference type="EMBL" id="EOQ10158.1"/>
    </source>
</evidence>
<dbReference type="EMBL" id="AHFK01000049">
    <property type="protein sequence ID" value="EOQ10158.1"/>
    <property type="molecule type" value="Genomic_DNA"/>
</dbReference>
<organism evidence="2 3">
    <name type="scientific">Bacillus cereus VD184</name>
    <dbReference type="NCBI Taxonomy" id="1053242"/>
    <lineage>
        <taxon>Bacteria</taxon>
        <taxon>Bacillati</taxon>
        <taxon>Bacillota</taxon>
        <taxon>Bacilli</taxon>
        <taxon>Bacillales</taxon>
        <taxon>Bacillaceae</taxon>
        <taxon>Bacillus</taxon>
        <taxon>Bacillus cereus group</taxon>
    </lineage>
</organism>
<accession>A0A9W5VS35</accession>
<gene>
    <name evidence="2" type="ORF">IKC_05741</name>
</gene>
<proteinExistence type="predicted"/>
<dbReference type="Proteomes" id="UP000014028">
    <property type="component" value="Unassembled WGS sequence"/>
</dbReference>
<reference evidence="2 3" key="1">
    <citation type="submission" date="2012-12" db="EMBL/GenBank/DDBJ databases">
        <title>The Genome Sequence of Bacillus cereus VD184.</title>
        <authorList>
            <consortium name="The Broad Institute Genome Sequencing Platform"/>
            <consortium name="The Broad Institute Genome Sequencing Center for Infectious Disease"/>
            <person name="Feldgarden M."/>
            <person name="Van der Auwera G.A."/>
            <person name="Mahillon J."/>
            <person name="Duprez V."/>
            <person name="Timmery S."/>
            <person name="Mattelet C."/>
            <person name="Dierick K."/>
            <person name="Sun M."/>
            <person name="Yu Z."/>
            <person name="Zhu L."/>
            <person name="Hu X."/>
            <person name="Shank E.B."/>
            <person name="Swiecicka I."/>
            <person name="Hansen B.M."/>
            <person name="Andrup L."/>
            <person name="Walker B."/>
            <person name="Young S.K."/>
            <person name="Zeng Q."/>
            <person name="Gargeya S."/>
            <person name="Fitzgerald M."/>
            <person name="Haas B."/>
            <person name="Abouelleil A."/>
            <person name="Alvarado L."/>
            <person name="Arachchi H.M."/>
            <person name="Berlin A.M."/>
            <person name="Chapman S.B."/>
            <person name="Dewar J."/>
            <person name="Goldberg J."/>
            <person name="Griggs A."/>
            <person name="Gujja S."/>
            <person name="Hansen M."/>
            <person name="Howarth C."/>
            <person name="Imamovic A."/>
            <person name="Larimer J."/>
            <person name="McCowan C."/>
            <person name="Murphy C."/>
            <person name="Neiman D."/>
            <person name="Pearson M."/>
            <person name="Priest M."/>
            <person name="Roberts A."/>
            <person name="Saif S."/>
            <person name="Shea T."/>
            <person name="Sisk P."/>
            <person name="Sykes S."/>
            <person name="Wortman J."/>
            <person name="Nusbaum C."/>
            <person name="Birren B."/>
        </authorList>
    </citation>
    <scope>NUCLEOTIDE SEQUENCE [LARGE SCALE GENOMIC DNA]</scope>
    <source>
        <strain evidence="2 3">VD184</strain>
    </source>
</reference>
<sequence length="52" mass="5908">MDNMKEVLKELNEHVESLEQRLDSAKEPAITFAVEDSPQEKPSSLKNLLEPV</sequence>
<evidence type="ECO:0000256" key="1">
    <source>
        <dbReference type="SAM" id="Coils"/>
    </source>
</evidence>
<dbReference type="RefSeq" id="WP_016122939.1">
    <property type="nucleotide sequence ID" value="NZ_KB976831.1"/>
</dbReference>
<name>A0A9W5VS35_BACCE</name>
<dbReference type="AlphaFoldDB" id="A0A9W5VS35"/>
<comment type="caution">
    <text evidence="2">The sequence shown here is derived from an EMBL/GenBank/DDBJ whole genome shotgun (WGS) entry which is preliminary data.</text>
</comment>
<evidence type="ECO:0000313" key="3">
    <source>
        <dbReference type="Proteomes" id="UP000014028"/>
    </source>
</evidence>
<feature type="coiled-coil region" evidence="1">
    <location>
        <begin position="1"/>
        <end position="28"/>
    </location>
</feature>
<protein>
    <submittedName>
        <fullName evidence="2">Uncharacterized protein</fullName>
    </submittedName>
</protein>
<keyword evidence="1" id="KW-0175">Coiled coil</keyword>